<dbReference type="AlphaFoldDB" id="A0A914CJN5"/>
<reference evidence="2" key="1">
    <citation type="submission" date="2022-11" db="UniProtKB">
        <authorList>
            <consortium name="WormBaseParasite"/>
        </authorList>
    </citation>
    <scope>IDENTIFICATION</scope>
</reference>
<proteinExistence type="predicted"/>
<dbReference type="Proteomes" id="UP000887540">
    <property type="component" value="Unplaced"/>
</dbReference>
<sequence length="89" mass="9748">MPCYQVLCYQLMLSSAALKCPAIKCFAIKHCFQVLLSGASALLSNGAFKCCLQVLCYQDGTRTLVTVTGARYRAHSSRPLVMGLSLQKR</sequence>
<organism evidence="1 2">
    <name type="scientific">Acrobeloides nanus</name>
    <dbReference type="NCBI Taxonomy" id="290746"/>
    <lineage>
        <taxon>Eukaryota</taxon>
        <taxon>Metazoa</taxon>
        <taxon>Ecdysozoa</taxon>
        <taxon>Nematoda</taxon>
        <taxon>Chromadorea</taxon>
        <taxon>Rhabditida</taxon>
        <taxon>Tylenchina</taxon>
        <taxon>Cephalobomorpha</taxon>
        <taxon>Cephaloboidea</taxon>
        <taxon>Cephalobidae</taxon>
        <taxon>Acrobeloides</taxon>
    </lineage>
</organism>
<evidence type="ECO:0000313" key="2">
    <source>
        <dbReference type="WBParaSite" id="ACRNAN_scaffold11557.g18724.t1"/>
    </source>
</evidence>
<protein>
    <submittedName>
        <fullName evidence="2">Secreted protein</fullName>
    </submittedName>
</protein>
<keyword evidence="1" id="KW-1185">Reference proteome</keyword>
<evidence type="ECO:0000313" key="1">
    <source>
        <dbReference type="Proteomes" id="UP000887540"/>
    </source>
</evidence>
<accession>A0A914CJN5</accession>
<name>A0A914CJN5_9BILA</name>
<dbReference type="WBParaSite" id="ACRNAN_scaffold11557.g18724.t1">
    <property type="protein sequence ID" value="ACRNAN_scaffold11557.g18724.t1"/>
    <property type="gene ID" value="ACRNAN_scaffold11557.g18724"/>
</dbReference>